<gene>
    <name evidence="3" type="ORF">DES49_1243</name>
</gene>
<dbReference type="OrthoDB" id="6077588at2"/>
<keyword evidence="1" id="KW-0175">Coiled coil</keyword>
<name>A0A4R7K1Q0_9GAMM</name>
<dbReference type="InterPro" id="IPR032811">
    <property type="entry name" value="Put_conjugal_transfer"/>
</dbReference>
<feature type="signal peptide" evidence="2">
    <location>
        <begin position="1"/>
        <end position="31"/>
    </location>
</feature>
<evidence type="ECO:0000313" key="3">
    <source>
        <dbReference type="EMBL" id="TDT43429.1"/>
    </source>
</evidence>
<evidence type="ECO:0000256" key="2">
    <source>
        <dbReference type="SAM" id="SignalP"/>
    </source>
</evidence>
<dbReference type="RefSeq" id="WP_133735496.1">
    <property type="nucleotide sequence ID" value="NZ_SOAX01000002.1"/>
</dbReference>
<feature type="chain" id="PRO_5020188748" evidence="2">
    <location>
        <begin position="32"/>
        <end position="448"/>
    </location>
</feature>
<reference evidence="3 4" key="1">
    <citation type="submission" date="2019-03" db="EMBL/GenBank/DDBJ databases">
        <title>Genomic Encyclopedia of Type Strains, Phase IV (KMG-IV): sequencing the most valuable type-strain genomes for metagenomic binning, comparative biology and taxonomic classification.</title>
        <authorList>
            <person name="Goeker M."/>
        </authorList>
    </citation>
    <scope>NUCLEOTIDE SEQUENCE [LARGE SCALE GENOMIC DNA]</scope>
    <source>
        <strain evidence="3 4">DSM 15505</strain>
    </source>
</reference>
<accession>A0A4R7K1Q0</accession>
<comment type="caution">
    <text evidence="3">The sequence shown here is derived from an EMBL/GenBank/DDBJ whole genome shotgun (WGS) entry which is preliminary data.</text>
</comment>
<keyword evidence="2" id="KW-0732">Signal</keyword>
<dbReference type="Gene3D" id="2.40.160.60">
    <property type="entry name" value="Outer membrane protein transport protein (OMPP1/FadL/TodX)"/>
    <property type="match status" value="1"/>
</dbReference>
<evidence type="ECO:0000313" key="4">
    <source>
        <dbReference type="Proteomes" id="UP000295830"/>
    </source>
</evidence>
<feature type="coiled-coil region" evidence="1">
    <location>
        <begin position="90"/>
        <end position="143"/>
    </location>
</feature>
<keyword evidence="4" id="KW-1185">Reference proteome</keyword>
<sequence length="448" mass="47538">MTLHQHSTLFRQSRLTLAVALVAATATSVHAAPPAFQDVRALGMGGTGVAAARPSGAALFNPALLSADHSGWNDGFAATLPSVNARVAENDEVTDEIDQIQDTVAQLETSISTALNTTNPSDLETAQNDAQTLAEQLRGINQESMRVDAGLGTLFAVPSPKLAVGVHANAQLRATVQGRISENDTGALEEFAGLDPNTSTQNDIETALGDVYDPNTGQVDGLESDGRVLASAVSEVGLSLARRFSIQGHDVNIGVTPKMVQMRTFDYVQDVNEFDENDFDASDFETDDTHLNLDIGASTQLGAEDQWQLGASVRNLIPQTLKTVENNNSLFYGQEEMKLDPLVTVGVAHTSSWHTLTADLDLTKNEGIGPAGDQQFLSVGGEFNVYNWVNVRAGARQNLASDTGQEGIEEETQFTAGLALSPWALRVELGALVSSEEVGAAAELGMSF</sequence>
<evidence type="ECO:0000256" key="1">
    <source>
        <dbReference type="SAM" id="Coils"/>
    </source>
</evidence>
<dbReference type="EMBL" id="SOAX01000002">
    <property type="protein sequence ID" value="TDT43429.1"/>
    <property type="molecule type" value="Genomic_DNA"/>
</dbReference>
<proteinExistence type="predicted"/>
<dbReference type="AlphaFoldDB" id="A0A4R7K1Q0"/>
<dbReference type="Proteomes" id="UP000295830">
    <property type="component" value="Unassembled WGS sequence"/>
</dbReference>
<dbReference type="Pfam" id="PF13729">
    <property type="entry name" value="TraF_2"/>
    <property type="match status" value="1"/>
</dbReference>
<protein>
    <submittedName>
        <fullName evidence="3">F plasmid transfer operon protein TraF</fullName>
    </submittedName>
</protein>
<organism evidence="3 4">
    <name type="scientific">Halospina denitrificans</name>
    <dbReference type="NCBI Taxonomy" id="332522"/>
    <lineage>
        <taxon>Bacteria</taxon>
        <taxon>Pseudomonadati</taxon>
        <taxon>Pseudomonadota</taxon>
        <taxon>Gammaproteobacteria</taxon>
        <taxon>Halospina</taxon>
    </lineage>
</organism>